<dbReference type="AlphaFoldDB" id="A0A6M8HM95"/>
<dbReference type="PANTHER" id="PTHR30363:SF8">
    <property type="entry name" value="DEOXYRIBOSE OPERON REPRESSOR"/>
    <property type="match status" value="1"/>
</dbReference>
<dbReference type="RefSeq" id="WP_171834503.1">
    <property type="nucleotide sequence ID" value="NZ_CP053708.1"/>
</dbReference>
<dbReference type="EMBL" id="CP053708">
    <property type="protein sequence ID" value="QKE89509.1"/>
    <property type="molecule type" value="Genomic_DNA"/>
</dbReference>
<dbReference type="PROSITE" id="PS51000">
    <property type="entry name" value="HTH_DEOR_2"/>
    <property type="match status" value="1"/>
</dbReference>
<dbReference type="GO" id="GO:0003700">
    <property type="term" value="F:DNA-binding transcription factor activity"/>
    <property type="evidence" value="ECO:0007669"/>
    <property type="project" value="InterPro"/>
</dbReference>
<organism evidence="5 6">
    <name type="scientific">Lichenicola cladoniae</name>
    <dbReference type="NCBI Taxonomy" id="1484109"/>
    <lineage>
        <taxon>Bacteria</taxon>
        <taxon>Pseudomonadati</taxon>
        <taxon>Pseudomonadota</taxon>
        <taxon>Alphaproteobacteria</taxon>
        <taxon>Acetobacterales</taxon>
        <taxon>Acetobacteraceae</taxon>
        <taxon>Lichenicola</taxon>
    </lineage>
</organism>
<dbReference type="SMART" id="SM00420">
    <property type="entry name" value="HTH_DEOR"/>
    <property type="match status" value="1"/>
</dbReference>
<evidence type="ECO:0000313" key="6">
    <source>
        <dbReference type="Proteomes" id="UP000500767"/>
    </source>
</evidence>
<dbReference type="GO" id="GO:0003677">
    <property type="term" value="F:DNA binding"/>
    <property type="evidence" value="ECO:0007669"/>
    <property type="project" value="UniProtKB-KW"/>
</dbReference>
<keyword evidence="1" id="KW-0805">Transcription regulation</keyword>
<dbReference type="PANTHER" id="PTHR30363">
    <property type="entry name" value="HTH-TYPE TRANSCRIPTIONAL REGULATOR SRLR-RELATED"/>
    <property type="match status" value="1"/>
</dbReference>
<evidence type="ECO:0000313" key="5">
    <source>
        <dbReference type="EMBL" id="QKE89509.1"/>
    </source>
</evidence>
<name>A0A6M8HM95_9PROT</name>
<dbReference type="InterPro" id="IPR037171">
    <property type="entry name" value="NagB/RpiA_transferase-like"/>
</dbReference>
<dbReference type="InterPro" id="IPR050313">
    <property type="entry name" value="Carb_Metab_HTH_regulators"/>
</dbReference>
<feature type="domain" description="HTH deoR-type" evidence="4">
    <location>
        <begin position="15"/>
        <end position="70"/>
    </location>
</feature>
<dbReference type="InterPro" id="IPR036388">
    <property type="entry name" value="WH-like_DNA-bd_sf"/>
</dbReference>
<dbReference type="InterPro" id="IPR036390">
    <property type="entry name" value="WH_DNA-bd_sf"/>
</dbReference>
<dbReference type="PROSITE" id="PS00894">
    <property type="entry name" value="HTH_DEOR_1"/>
    <property type="match status" value="1"/>
</dbReference>
<proteinExistence type="predicted"/>
<dbReference type="PRINTS" id="PR00037">
    <property type="entry name" value="HTHLACR"/>
</dbReference>
<dbReference type="SUPFAM" id="SSF100950">
    <property type="entry name" value="NagB/RpiA/CoA transferase-like"/>
    <property type="match status" value="1"/>
</dbReference>
<dbReference type="InterPro" id="IPR014036">
    <property type="entry name" value="DeoR-like_C"/>
</dbReference>
<dbReference type="Pfam" id="PF00455">
    <property type="entry name" value="DeoRC"/>
    <property type="match status" value="1"/>
</dbReference>
<dbReference type="Pfam" id="PF08220">
    <property type="entry name" value="HTH_DeoR"/>
    <property type="match status" value="1"/>
</dbReference>
<protein>
    <submittedName>
        <fullName evidence="5">DeoR/GlpR transcriptional regulator</fullName>
    </submittedName>
</protein>
<accession>A0A6M8HM95</accession>
<evidence type="ECO:0000259" key="4">
    <source>
        <dbReference type="PROSITE" id="PS51000"/>
    </source>
</evidence>
<evidence type="ECO:0000256" key="2">
    <source>
        <dbReference type="ARBA" id="ARBA00023125"/>
    </source>
</evidence>
<sequence length="276" mass="29611">MESPAAFEKQTTPNVTRRRRMMLDAVAEAGSAQVDELAARFRISRMTVHRDLDDLAGHGLVRKVHGGVTMRPSSLVETDIRVREHVAGHEKQALARAAVQFIEPGQAIIIDDSTTAAALLPLLPALVPLTVLTNSLGVVQALCRLHGVKVICLGGDYFPTFDAFFGLVCEQAIASLRANTLFMSSSTVFGLAAYHQDQDVVKTKRALMAIVDRRILMVGSAKFGATALNRLAALSEFDVVLTDDGLDPRMRAELLNAGVTLHIAGEPASDMAQGAA</sequence>
<dbReference type="SMART" id="SM01134">
    <property type="entry name" value="DeoRC"/>
    <property type="match status" value="1"/>
</dbReference>
<evidence type="ECO:0000256" key="1">
    <source>
        <dbReference type="ARBA" id="ARBA00023015"/>
    </source>
</evidence>
<evidence type="ECO:0000256" key="3">
    <source>
        <dbReference type="ARBA" id="ARBA00023163"/>
    </source>
</evidence>
<dbReference type="SUPFAM" id="SSF46785">
    <property type="entry name" value="Winged helix' DNA-binding domain"/>
    <property type="match status" value="1"/>
</dbReference>
<keyword evidence="2" id="KW-0238">DNA-binding</keyword>
<dbReference type="InterPro" id="IPR001034">
    <property type="entry name" value="DeoR_HTH"/>
</dbReference>
<dbReference type="InterPro" id="IPR018356">
    <property type="entry name" value="Tscrpt_reg_HTH_DeoR_CS"/>
</dbReference>
<dbReference type="KEGG" id="lck:HN018_05140"/>
<keyword evidence="3" id="KW-0804">Transcription</keyword>
<keyword evidence="6" id="KW-1185">Reference proteome</keyword>
<reference evidence="5 6" key="1">
    <citation type="journal article" date="2014" name="World J. Microbiol. Biotechnol.">
        <title>Biodiversity and physiological characteristics of Antarctic and Arctic lichens-associated bacteria.</title>
        <authorList>
            <person name="Lee Y.M."/>
            <person name="Kim E.H."/>
            <person name="Lee H.K."/>
            <person name="Hong S.G."/>
        </authorList>
    </citation>
    <scope>NUCLEOTIDE SEQUENCE [LARGE SCALE GENOMIC DNA]</scope>
    <source>
        <strain evidence="5 6">PAMC 26569</strain>
    </source>
</reference>
<dbReference type="Proteomes" id="UP000500767">
    <property type="component" value="Chromosome"/>
</dbReference>
<gene>
    <name evidence="5" type="ORF">HN018_05140</name>
</gene>
<dbReference type="Gene3D" id="1.10.10.10">
    <property type="entry name" value="Winged helix-like DNA-binding domain superfamily/Winged helix DNA-binding domain"/>
    <property type="match status" value="1"/>
</dbReference>